<proteinExistence type="predicted"/>
<evidence type="ECO:0000313" key="2">
    <source>
        <dbReference type="Proteomes" id="UP000756346"/>
    </source>
</evidence>
<comment type="caution">
    <text evidence="1">The sequence shown here is derived from an EMBL/GenBank/DDBJ whole genome shotgun (WGS) entry which is preliminary data.</text>
</comment>
<gene>
    <name evidence="1" type="ORF">B0I36DRAFT_114838</name>
</gene>
<dbReference type="SUPFAM" id="SSF53335">
    <property type="entry name" value="S-adenosyl-L-methionine-dependent methyltransferases"/>
    <property type="match status" value="1"/>
</dbReference>
<dbReference type="InterPro" id="IPR029063">
    <property type="entry name" value="SAM-dependent_MTases_sf"/>
</dbReference>
<evidence type="ECO:0008006" key="3">
    <source>
        <dbReference type="Google" id="ProtNLM"/>
    </source>
</evidence>
<accession>A0A9P8Y632</accession>
<dbReference type="OrthoDB" id="2529286at2759"/>
<dbReference type="Gene3D" id="3.40.50.150">
    <property type="entry name" value="Vaccinia Virus protein VP39"/>
    <property type="match status" value="1"/>
</dbReference>
<dbReference type="GO" id="GO:0008757">
    <property type="term" value="F:S-adenosylmethionine-dependent methyltransferase activity"/>
    <property type="evidence" value="ECO:0007669"/>
    <property type="project" value="UniProtKB-ARBA"/>
</dbReference>
<dbReference type="RefSeq" id="XP_046012530.1">
    <property type="nucleotide sequence ID" value="XM_046147944.1"/>
</dbReference>
<reference evidence="1" key="1">
    <citation type="journal article" date="2021" name="Nat. Commun.">
        <title>Genetic determinants of endophytism in the Arabidopsis root mycobiome.</title>
        <authorList>
            <person name="Mesny F."/>
            <person name="Miyauchi S."/>
            <person name="Thiergart T."/>
            <person name="Pickel B."/>
            <person name="Atanasova L."/>
            <person name="Karlsson M."/>
            <person name="Huettel B."/>
            <person name="Barry K.W."/>
            <person name="Haridas S."/>
            <person name="Chen C."/>
            <person name="Bauer D."/>
            <person name="Andreopoulos W."/>
            <person name="Pangilinan J."/>
            <person name="LaButti K."/>
            <person name="Riley R."/>
            <person name="Lipzen A."/>
            <person name="Clum A."/>
            <person name="Drula E."/>
            <person name="Henrissat B."/>
            <person name="Kohler A."/>
            <person name="Grigoriev I.V."/>
            <person name="Martin F.M."/>
            <person name="Hacquard S."/>
        </authorList>
    </citation>
    <scope>NUCLEOTIDE SEQUENCE</scope>
    <source>
        <strain evidence="1">MPI-CAGE-CH-0230</strain>
    </source>
</reference>
<protein>
    <recommendedName>
        <fullName evidence="3">Diaminohydroxyphosphoribosylamino-pyrimidine deaminase</fullName>
    </recommendedName>
</protein>
<organism evidence="1 2">
    <name type="scientific">Microdochium trichocladiopsis</name>
    <dbReference type="NCBI Taxonomy" id="1682393"/>
    <lineage>
        <taxon>Eukaryota</taxon>
        <taxon>Fungi</taxon>
        <taxon>Dikarya</taxon>
        <taxon>Ascomycota</taxon>
        <taxon>Pezizomycotina</taxon>
        <taxon>Sordariomycetes</taxon>
        <taxon>Xylariomycetidae</taxon>
        <taxon>Xylariales</taxon>
        <taxon>Microdochiaceae</taxon>
        <taxon>Microdochium</taxon>
    </lineage>
</organism>
<dbReference type="GO" id="GO:0005829">
    <property type="term" value="C:cytosol"/>
    <property type="evidence" value="ECO:0007669"/>
    <property type="project" value="TreeGrafter"/>
</dbReference>
<name>A0A9P8Y632_9PEZI</name>
<dbReference type="PANTHER" id="PTHR14614">
    <property type="entry name" value="HEPATOCELLULAR CARCINOMA-ASSOCIATED ANTIGEN"/>
    <property type="match status" value="1"/>
</dbReference>
<dbReference type="Proteomes" id="UP000756346">
    <property type="component" value="Unassembled WGS sequence"/>
</dbReference>
<dbReference type="EMBL" id="JAGTJQ010000005">
    <property type="protein sequence ID" value="KAH7030850.1"/>
    <property type="molecule type" value="Genomic_DNA"/>
</dbReference>
<dbReference type="InterPro" id="IPR019410">
    <property type="entry name" value="Methyltransf_16"/>
</dbReference>
<dbReference type="Pfam" id="PF10294">
    <property type="entry name" value="Methyltransf_16"/>
    <property type="match status" value="1"/>
</dbReference>
<evidence type="ECO:0000313" key="1">
    <source>
        <dbReference type="EMBL" id="KAH7030850.1"/>
    </source>
</evidence>
<dbReference type="PANTHER" id="PTHR14614:SF109">
    <property type="entry name" value="RIBOSOMAL LYSINE N-METHYLTRANSFERASE 5"/>
    <property type="match status" value="1"/>
</dbReference>
<sequence>MALNELFNRLGAEIEDPEEETFLLFSREIPSQNLGFVDAHATNIDLSIAGKEYVITQSPTVLTSNREGGTTGAVVWKITPLVAEYLAAPDNILRLPGLLSPSSIVIELGCGVSGLIGLVVGPTVQRYVLTDQSYVARFVEKNLSENEAAVRPKGQKKRNAKLPALRQPENVVFKALDWELDEVTPALTGLVHAKSFDLVIACDCIYNEALIEPLVKACVDVCKLRASDDDRGASSSEDSSSASPTLCLVGQQLRDPEIFEAWMKEFHKYFRTWQIPDAALSPSLRSSPGFVLHCGVLRESSHE</sequence>
<dbReference type="GO" id="GO:0032991">
    <property type="term" value="C:protein-containing complex"/>
    <property type="evidence" value="ECO:0007669"/>
    <property type="project" value="TreeGrafter"/>
</dbReference>
<dbReference type="GeneID" id="70177490"/>
<keyword evidence="2" id="KW-1185">Reference proteome</keyword>
<dbReference type="AlphaFoldDB" id="A0A9P8Y632"/>